<name>A0A1R3GVY0_COCAP</name>
<organism evidence="2 3">
    <name type="scientific">Corchorus capsularis</name>
    <name type="common">Jute</name>
    <dbReference type="NCBI Taxonomy" id="210143"/>
    <lineage>
        <taxon>Eukaryota</taxon>
        <taxon>Viridiplantae</taxon>
        <taxon>Streptophyta</taxon>
        <taxon>Embryophyta</taxon>
        <taxon>Tracheophyta</taxon>
        <taxon>Spermatophyta</taxon>
        <taxon>Magnoliopsida</taxon>
        <taxon>eudicotyledons</taxon>
        <taxon>Gunneridae</taxon>
        <taxon>Pentapetalae</taxon>
        <taxon>rosids</taxon>
        <taxon>malvids</taxon>
        <taxon>Malvales</taxon>
        <taxon>Malvaceae</taxon>
        <taxon>Grewioideae</taxon>
        <taxon>Apeibeae</taxon>
        <taxon>Corchorus</taxon>
    </lineage>
</organism>
<evidence type="ECO:0000256" key="1">
    <source>
        <dbReference type="SAM" id="MobiDB-lite"/>
    </source>
</evidence>
<dbReference type="Proteomes" id="UP000188268">
    <property type="component" value="Unassembled WGS sequence"/>
</dbReference>
<sequence length="21" mass="2442">MALSNSNPKRRQMTQPFPLQP</sequence>
<keyword evidence="3" id="KW-1185">Reference proteome</keyword>
<dbReference type="EMBL" id="AWWV01013276">
    <property type="protein sequence ID" value="OMO62243.1"/>
    <property type="molecule type" value="Genomic_DNA"/>
</dbReference>
<evidence type="ECO:0000313" key="2">
    <source>
        <dbReference type="EMBL" id="OMO62243.1"/>
    </source>
</evidence>
<feature type="region of interest" description="Disordered" evidence="1">
    <location>
        <begin position="1"/>
        <end position="21"/>
    </location>
</feature>
<evidence type="ECO:0000313" key="3">
    <source>
        <dbReference type="Proteomes" id="UP000188268"/>
    </source>
</evidence>
<accession>A0A1R3GVY0</accession>
<dbReference type="AlphaFoldDB" id="A0A1R3GVY0"/>
<comment type="caution">
    <text evidence="2">The sequence shown here is derived from an EMBL/GenBank/DDBJ whole genome shotgun (WGS) entry which is preliminary data.</text>
</comment>
<proteinExistence type="predicted"/>
<dbReference type="Gramene" id="OMO62243">
    <property type="protein sequence ID" value="OMO62243"/>
    <property type="gene ID" value="CCACVL1_22941"/>
</dbReference>
<protein>
    <submittedName>
        <fullName evidence="2">Uncharacterized protein</fullName>
    </submittedName>
</protein>
<reference evidence="2 3" key="1">
    <citation type="submission" date="2013-09" db="EMBL/GenBank/DDBJ databases">
        <title>Corchorus capsularis genome sequencing.</title>
        <authorList>
            <person name="Alam M."/>
            <person name="Haque M.S."/>
            <person name="Islam M.S."/>
            <person name="Emdad E.M."/>
            <person name="Islam M.M."/>
            <person name="Ahmed B."/>
            <person name="Halim A."/>
            <person name="Hossen Q.M.M."/>
            <person name="Hossain M.Z."/>
            <person name="Ahmed R."/>
            <person name="Khan M.M."/>
            <person name="Islam R."/>
            <person name="Rashid M.M."/>
            <person name="Khan S.A."/>
            <person name="Rahman M.S."/>
            <person name="Alam M."/>
        </authorList>
    </citation>
    <scope>NUCLEOTIDE SEQUENCE [LARGE SCALE GENOMIC DNA]</scope>
    <source>
        <strain evidence="3">cv. CVL-1</strain>
        <tissue evidence="2">Whole seedling</tissue>
    </source>
</reference>
<gene>
    <name evidence="2" type="ORF">CCACVL1_22941</name>
</gene>